<dbReference type="AlphaFoldDB" id="A0A7Z7IV37"/>
<organism evidence="1 2">
    <name type="scientific">Xanthomonas campestris pv. phaseoli</name>
    <dbReference type="NCBI Taxonomy" id="317013"/>
    <lineage>
        <taxon>Bacteria</taxon>
        <taxon>Pseudomonadati</taxon>
        <taxon>Pseudomonadota</taxon>
        <taxon>Gammaproteobacteria</taxon>
        <taxon>Lysobacterales</taxon>
        <taxon>Lysobacteraceae</taxon>
        <taxon>Xanthomonas</taxon>
    </lineage>
</organism>
<dbReference type="EMBL" id="OCZC01000013">
    <property type="protein sequence ID" value="SOO22126.1"/>
    <property type="molecule type" value="Genomic_DNA"/>
</dbReference>
<sequence>MIIKKTKNFFTYDYSLLNYF</sequence>
<comment type="caution">
    <text evidence="1">The sequence shown here is derived from an EMBL/GenBank/DDBJ whole genome shotgun (WGS) entry which is preliminary data.</text>
</comment>
<name>A0A7Z7IV37_XANCH</name>
<reference evidence="1 2" key="1">
    <citation type="submission" date="2017-10" db="EMBL/GenBank/DDBJ databases">
        <authorList>
            <person name="Regsiter A."/>
            <person name="William W."/>
        </authorList>
    </citation>
    <scope>NUCLEOTIDE SEQUENCE [LARGE SCALE GENOMIC DNA]</scope>
    <source>
        <strain evidence="1 2">CFBP6991</strain>
    </source>
</reference>
<evidence type="ECO:0000313" key="1">
    <source>
        <dbReference type="EMBL" id="SOO22126.1"/>
    </source>
</evidence>
<dbReference type="Proteomes" id="UP000234345">
    <property type="component" value="Unassembled WGS sequence"/>
</dbReference>
<evidence type="ECO:0000313" key="2">
    <source>
        <dbReference type="Proteomes" id="UP000234345"/>
    </source>
</evidence>
<accession>A0A7Z7IV37</accession>
<protein>
    <submittedName>
        <fullName evidence="1">Uncharacterized protein</fullName>
    </submittedName>
</protein>
<gene>
    <name evidence="1" type="ORF">XFF6991_4914</name>
</gene>
<proteinExistence type="predicted"/>